<accession>A0A3B5LFZ6</accession>
<proteinExistence type="predicted"/>
<evidence type="ECO:0000313" key="5">
    <source>
        <dbReference type="Ensembl" id="ENSXCOP00000009777.1"/>
    </source>
</evidence>
<dbReference type="PRINTS" id="PR00452">
    <property type="entry name" value="SH3DOMAIN"/>
</dbReference>
<evidence type="ECO:0000313" key="6">
    <source>
        <dbReference type="Proteomes" id="UP000261380"/>
    </source>
</evidence>
<keyword evidence="1 2" id="KW-0728">SH3 domain</keyword>
<feature type="domain" description="SH3" evidence="4">
    <location>
        <begin position="4"/>
        <end position="63"/>
    </location>
</feature>
<evidence type="ECO:0000256" key="2">
    <source>
        <dbReference type="PROSITE-ProRule" id="PRU00192"/>
    </source>
</evidence>
<protein>
    <recommendedName>
        <fullName evidence="4">SH3 domain-containing protein</fullName>
    </recommendedName>
</protein>
<dbReference type="SUPFAM" id="SSF50044">
    <property type="entry name" value="SH3-domain"/>
    <property type="match status" value="2"/>
</dbReference>
<dbReference type="InterPro" id="IPR036028">
    <property type="entry name" value="SH3-like_dom_sf"/>
</dbReference>
<feature type="region of interest" description="Disordered" evidence="3">
    <location>
        <begin position="63"/>
        <end position="86"/>
    </location>
</feature>
<dbReference type="PANTHER" id="PTHR45929">
    <property type="entry name" value="JAK PATHWAY SIGNAL TRANSDUCTION ADAPTOR MOLECULE"/>
    <property type="match status" value="1"/>
</dbReference>
<dbReference type="InterPro" id="IPR050670">
    <property type="entry name" value="STAM"/>
</dbReference>
<dbReference type="Gene3D" id="2.30.30.40">
    <property type="entry name" value="SH3 Domains"/>
    <property type="match status" value="2"/>
</dbReference>
<dbReference type="GeneTree" id="ENSGT00940000155694"/>
<organism evidence="5 6">
    <name type="scientific">Xiphophorus couchianus</name>
    <name type="common">Monterrey platyfish</name>
    <dbReference type="NCBI Taxonomy" id="32473"/>
    <lineage>
        <taxon>Eukaryota</taxon>
        <taxon>Metazoa</taxon>
        <taxon>Chordata</taxon>
        <taxon>Craniata</taxon>
        <taxon>Vertebrata</taxon>
        <taxon>Euteleostomi</taxon>
        <taxon>Actinopterygii</taxon>
        <taxon>Neopterygii</taxon>
        <taxon>Teleostei</taxon>
        <taxon>Neoteleostei</taxon>
        <taxon>Acanthomorphata</taxon>
        <taxon>Ovalentaria</taxon>
        <taxon>Atherinomorphae</taxon>
        <taxon>Cyprinodontiformes</taxon>
        <taxon>Poeciliidae</taxon>
        <taxon>Poeciliinae</taxon>
        <taxon>Xiphophorus</taxon>
    </lineage>
</organism>
<dbReference type="PANTHER" id="PTHR45929:SF2">
    <property type="entry name" value="SIGNAL TRANSDUCING ADAPTER MOLECULE 1"/>
    <property type="match status" value="1"/>
</dbReference>
<evidence type="ECO:0000256" key="3">
    <source>
        <dbReference type="SAM" id="MobiDB-lite"/>
    </source>
</evidence>
<dbReference type="GO" id="GO:0043328">
    <property type="term" value="P:protein transport to vacuole involved in ubiquitin-dependent protein catabolic process via the multivesicular body sorting pathway"/>
    <property type="evidence" value="ECO:0007669"/>
    <property type="project" value="TreeGrafter"/>
</dbReference>
<dbReference type="SMART" id="SM00326">
    <property type="entry name" value="SH3"/>
    <property type="match status" value="2"/>
</dbReference>
<keyword evidence="6" id="KW-1185">Reference proteome</keyword>
<feature type="domain" description="SH3" evidence="4">
    <location>
        <begin position="117"/>
        <end position="176"/>
    </location>
</feature>
<sequence length="183" mass="20643">METKAGPRCVALFDYEGEDDDELTFSQGDVIGLLELVGEEWGRGQIHGRTGIFPLNFMEVVEPLPEPTPGETSKQEAAETGETESSGETKKVSVFSYTFYSVYEIINALKLSCLCKQTDEWVMALFDFPGQTADDLSFQKGALIQVTEHVDAEWRRGRLDGREGLFPIYRFVQMRIHLTLLHV</sequence>
<name>A0A3B5LFZ6_9TELE</name>
<dbReference type="GO" id="GO:0033565">
    <property type="term" value="C:ESCRT-0 complex"/>
    <property type="evidence" value="ECO:0007669"/>
    <property type="project" value="TreeGrafter"/>
</dbReference>
<dbReference type="PROSITE" id="PS50002">
    <property type="entry name" value="SH3"/>
    <property type="match status" value="2"/>
</dbReference>
<dbReference type="Pfam" id="PF00018">
    <property type="entry name" value="SH3_1"/>
    <property type="match status" value="2"/>
</dbReference>
<reference evidence="5" key="2">
    <citation type="submission" date="2025-09" db="UniProtKB">
        <authorList>
            <consortium name="Ensembl"/>
        </authorList>
    </citation>
    <scope>IDENTIFICATION</scope>
</reference>
<dbReference type="PRINTS" id="PR00499">
    <property type="entry name" value="P67PHOX"/>
</dbReference>
<dbReference type="InterPro" id="IPR001452">
    <property type="entry name" value="SH3_domain"/>
</dbReference>
<evidence type="ECO:0000259" key="4">
    <source>
        <dbReference type="PROSITE" id="PS50002"/>
    </source>
</evidence>
<dbReference type="Ensembl" id="ENSXCOT00000009895.1">
    <property type="protein sequence ID" value="ENSXCOP00000009777.1"/>
    <property type="gene ID" value="ENSXCOG00000007424.1"/>
</dbReference>
<evidence type="ECO:0000256" key="1">
    <source>
        <dbReference type="ARBA" id="ARBA00022443"/>
    </source>
</evidence>
<dbReference type="AlphaFoldDB" id="A0A3B5LFZ6"/>
<reference evidence="5" key="1">
    <citation type="submission" date="2025-08" db="UniProtKB">
        <authorList>
            <consortium name="Ensembl"/>
        </authorList>
    </citation>
    <scope>IDENTIFICATION</scope>
</reference>
<dbReference type="Proteomes" id="UP000261380">
    <property type="component" value="Unplaced"/>
</dbReference>